<dbReference type="PANTHER" id="PTHR43424:SF1">
    <property type="entry name" value="LOCUS PUTATIVE PROTEIN 1-RELATED"/>
    <property type="match status" value="1"/>
</dbReference>
<accession>A0ABS7AQ39</accession>
<evidence type="ECO:0000256" key="4">
    <source>
        <dbReference type="ARBA" id="ARBA00023136"/>
    </source>
</evidence>
<dbReference type="CDD" id="cd13128">
    <property type="entry name" value="MATE_Wzx_like"/>
    <property type="match status" value="1"/>
</dbReference>
<feature type="transmembrane region" description="Helical" evidence="5">
    <location>
        <begin position="292"/>
        <end position="318"/>
    </location>
</feature>
<organism evidence="6 7">
    <name type="scientific">Clostridium weizhouense</name>
    <dbReference type="NCBI Taxonomy" id="2859781"/>
    <lineage>
        <taxon>Bacteria</taxon>
        <taxon>Bacillati</taxon>
        <taxon>Bacillota</taxon>
        <taxon>Clostridia</taxon>
        <taxon>Eubacteriales</taxon>
        <taxon>Clostridiaceae</taxon>
        <taxon>Clostridium</taxon>
    </lineage>
</organism>
<feature type="transmembrane region" description="Helical" evidence="5">
    <location>
        <begin position="383"/>
        <end position="402"/>
    </location>
</feature>
<feature type="transmembrane region" description="Helical" evidence="5">
    <location>
        <begin position="447"/>
        <end position="465"/>
    </location>
</feature>
<reference evidence="6 7" key="1">
    <citation type="submission" date="2021-07" db="EMBL/GenBank/DDBJ databases">
        <title>Clostridium weizhouense sp. nov., an anaerobic bacterium isolated from activated sludge of Petroleum wastewater.</title>
        <authorList>
            <person name="Li Q."/>
        </authorList>
    </citation>
    <scope>NUCLEOTIDE SEQUENCE [LARGE SCALE GENOMIC DNA]</scope>
    <source>
        <strain evidence="6 7">YB-6</strain>
    </source>
</reference>
<feature type="transmembrane region" description="Helical" evidence="5">
    <location>
        <begin position="357"/>
        <end position="377"/>
    </location>
</feature>
<feature type="transmembrane region" description="Helical" evidence="5">
    <location>
        <begin position="423"/>
        <end position="441"/>
    </location>
</feature>
<evidence type="ECO:0000256" key="3">
    <source>
        <dbReference type="ARBA" id="ARBA00022989"/>
    </source>
</evidence>
<keyword evidence="4 5" id="KW-0472">Membrane</keyword>
<feature type="transmembrane region" description="Helical" evidence="5">
    <location>
        <begin position="144"/>
        <end position="164"/>
    </location>
</feature>
<comment type="subcellular location">
    <subcellularLocation>
        <location evidence="1">Membrane</location>
        <topology evidence="1">Multi-pass membrane protein</topology>
    </subcellularLocation>
</comment>
<evidence type="ECO:0000256" key="1">
    <source>
        <dbReference type="ARBA" id="ARBA00004141"/>
    </source>
</evidence>
<evidence type="ECO:0000313" key="7">
    <source>
        <dbReference type="Proteomes" id="UP001519921"/>
    </source>
</evidence>
<dbReference type="PANTHER" id="PTHR43424">
    <property type="entry name" value="LOCUS PUTATIVE PROTEIN 1-RELATED"/>
    <property type="match status" value="1"/>
</dbReference>
<keyword evidence="3 5" id="KW-1133">Transmembrane helix</keyword>
<evidence type="ECO:0000313" key="6">
    <source>
        <dbReference type="EMBL" id="MBW6410784.1"/>
    </source>
</evidence>
<dbReference type="Proteomes" id="UP001519921">
    <property type="component" value="Unassembled WGS sequence"/>
</dbReference>
<proteinExistence type="predicted"/>
<feature type="transmembrane region" description="Helical" evidence="5">
    <location>
        <begin position="248"/>
        <end position="271"/>
    </location>
</feature>
<protein>
    <submittedName>
        <fullName evidence="6">Flippase</fullName>
    </submittedName>
</protein>
<evidence type="ECO:0000256" key="2">
    <source>
        <dbReference type="ARBA" id="ARBA00022692"/>
    </source>
</evidence>
<keyword evidence="7" id="KW-1185">Reference proteome</keyword>
<comment type="caution">
    <text evidence="6">The sequence shown here is derived from an EMBL/GenBank/DDBJ whole genome shotgun (WGS) entry which is preliminary data.</text>
</comment>
<evidence type="ECO:0000256" key="5">
    <source>
        <dbReference type="SAM" id="Phobius"/>
    </source>
</evidence>
<feature type="transmembrane region" description="Helical" evidence="5">
    <location>
        <begin position="170"/>
        <end position="192"/>
    </location>
</feature>
<feature type="transmembrane region" description="Helical" evidence="5">
    <location>
        <begin position="85"/>
        <end position="107"/>
    </location>
</feature>
<dbReference type="EMBL" id="JAHXPT010000009">
    <property type="protein sequence ID" value="MBW6410784.1"/>
    <property type="molecule type" value="Genomic_DNA"/>
</dbReference>
<feature type="transmembrane region" description="Helical" evidence="5">
    <location>
        <begin position="42"/>
        <end position="64"/>
    </location>
</feature>
<name>A0ABS7AQ39_9CLOT</name>
<gene>
    <name evidence="6" type="ORF">KYD98_11835</name>
</gene>
<feature type="transmembrane region" description="Helical" evidence="5">
    <location>
        <begin position="324"/>
        <end position="345"/>
    </location>
</feature>
<dbReference type="RefSeq" id="WP_219780246.1">
    <property type="nucleotide sequence ID" value="NZ_JAHXPT010000009.1"/>
</dbReference>
<sequence length="486" mass="56414">MAKSMSKNAIFKAILNLFNIILPILVGPILTRALGPNLYGYMGYGESLTAYFLIFASFGIYQYGLREISRVRDDKKKLKQTFTSLFLFTVATNIIVSTVYMIFVATVYKNEPYYFYTCMILGFNLVSNLFYVEWVNEALENYDFIAIKTMIVRIIYSVLIVLFVRNEQNFWFYLYIVVFFNFLNNILSFIYIKRRIKFDFKNLHFRRHIKPMFFVVILSNTNVLYTQLDKIMIGNYIGAIDVGYYYTAQKIMTIINTLMLTVIQVTMPRLSNYLGNDSKEEYMVLLKRIIKIYFMFLFPASLGLLCLSKEIILIYGGAKFIEAVPVMIVFSIYMLTIGVEGIIANQMIYLHGKEKDDVILILIGGILNLIFNIALLLTGKFNATTAMETTLIANLIVIVLEYRLVKKVLKLDINLFSFQNIKYFYYSLLFIPITFLVKYFVNSTLLVTLSVVFLCGIAYVGILAITKDKVFFELFNTFLVKLKLKR</sequence>
<dbReference type="Pfam" id="PF01943">
    <property type="entry name" value="Polysacc_synt"/>
    <property type="match status" value="1"/>
</dbReference>
<feature type="transmembrane region" description="Helical" evidence="5">
    <location>
        <begin position="9"/>
        <end position="30"/>
    </location>
</feature>
<dbReference type="InterPro" id="IPR002797">
    <property type="entry name" value="Polysacc_synth"/>
</dbReference>
<keyword evidence="2 5" id="KW-0812">Transmembrane</keyword>
<dbReference type="InterPro" id="IPR052556">
    <property type="entry name" value="PolySynth_Transporter"/>
</dbReference>
<feature type="transmembrane region" description="Helical" evidence="5">
    <location>
        <begin position="113"/>
        <end position="132"/>
    </location>
</feature>